<keyword evidence="2" id="KW-1185">Reference proteome</keyword>
<dbReference type="Proteomes" id="UP001152087">
    <property type="component" value="Unassembled WGS sequence"/>
</dbReference>
<name>A0A9W8QS85_9HYPO</name>
<sequence>MLGLIARLFNSLILPDDAEGLVAVSLERDAEFSSVRRLDDAETPELHIQRLLGIAAAAFPACRRLWIVPVVQEALAVEKLWPLVLGNSRDVEESRGEVKMSVRNLGGDTSWDTRFPDCEGEVGILGVEESFAGWNLMIANMVPVVCREDELGVLYDSLVFKESDDILHHLINALQGANALAETVICVGLD</sequence>
<gene>
    <name evidence="1" type="ORF">NW755_014696</name>
</gene>
<reference evidence="1" key="1">
    <citation type="submission" date="2022-09" db="EMBL/GenBank/DDBJ databases">
        <title>Fusarium specimens isolated from Avocado Roots.</title>
        <authorList>
            <person name="Stajich J."/>
            <person name="Roper C."/>
            <person name="Heimlech-Rivalta G."/>
        </authorList>
    </citation>
    <scope>NUCLEOTIDE SEQUENCE</scope>
    <source>
        <strain evidence="1">A02</strain>
    </source>
</reference>
<protein>
    <submittedName>
        <fullName evidence="1">Uncharacterized protein</fullName>
    </submittedName>
</protein>
<evidence type="ECO:0000313" key="2">
    <source>
        <dbReference type="Proteomes" id="UP001152087"/>
    </source>
</evidence>
<dbReference type="EMBL" id="JAOQAV010000285">
    <property type="protein sequence ID" value="KAJ4175910.1"/>
    <property type="molecule type" value="Genomic_DNA"/>
</dbReference>
<evidence type="ECO:0000313" key="1">
    <source>
        <dbReference type="EMBL" id="KAJ4175910.1"/>
    </source>
</evidence>
<comment type="caution">
    <text evidence="1">The sequence shown here is derived from an EMBL/GenBank/DDBJ whole genome shotgun (WGS) entry which is preliminary data.</text>
</comment>
<dbReference type="AlphaFoldDB" id="A0A9W8QS85"/>
<organism evidence="1 2">
    <name type="scientific">Fusarium falciforme</name>
    <dbReference type="NCBI Taxonomy" id="195108"/>
    <lineage>
        <taxon>Eukaryota</taxon>
        <taxon>Fungi</taxon>
        <taxon>Dikarya</taxon>
        <taxon>Ascomycota</taxon>
        <taxon>Pezizomycotina</taxon>
        <taxon>Sordariomycetes</taxon>
        <taxon>Hypocreomycetidae</taxon>
        <taxon>Hypocreales</taxon>
        <taxon>Nectriaceae</taxon>
        <taxon>Fusarium</taxon>
        <taxon>Fusarium solani species complex</taxon>
    </lineage>
</organism>
<proteinExistence type="predicted"/>
<accession>A0A9W8QS85</accession>